<accession>A0A1B1S6F9</accession>
<organism evidence="1 2">
    <name type="scientific">Muribaculum intestinale</name>
    <dbReference type="NCBI Taxonomy" id="1796646"/>
    <lineage>
        <taxon>Bacteria</taxon>
        <taxon>Pseudomonadati</taxon>
        <taxon>Bacteroidota</taxon>
        <taxon>Bacteroidia</taxon>
        <taxon>Bacteroidales</taxon>
        <taxon>Muribaculaceae</taxon>
        <taxon>Muribaculum</taxon>
    </lineage>
</organism>
<reference evidence="2" key="1">
    <citation type="submission" date="2016-04" db="EMBL/GenBank/DDBJ databases">
        <title>Complete Genome Sequences of Twelve Strains of a Stable Defined Moderately Diverse Mouse Microbiota 2 (sDMDMm2).</title>
        <authorList>
            <person name="Uchimura Y."/>
            <person name="Wyss M."/>
            <person name="Brugiroux S."/>
            <person name="Limenitakis J.P."/>
            <person name="Stecher B."/>
            <person name="McCoy K.D."/>
            <person name="Macpherson A.J."/>
        </authorList>
    </citation>
    <scope>NUCLEOTIDE SEQUENCE [LARGE SCALE GENOMIC DNA]</scope>
    <source>
        <strain evidence="2">YL27</strain>
    </source>
</reference>
<accession>A0A1Z2XFD4</accession>
<dbReference type="RefSeq" id="WP_068959776.1">
    <property type="nucleotide sequence ID" value="NZ_CAJTAP010000010.1"/>
</dbReference>
<proteinExistence type="predicted"/>
<protein>
    <submittedName>
        <fullName evidence="1">Uncharacterized protein</fullName>
    </submittedName>
</protein>
<keyword evidence="2" id="KW-1185">Reference proteome</keyword>
<gene>
    <name evidence="1" type="ORF">A4V02_00505</name>
</gene>
<name>A0A1B1S6F9_9BACT</name>
<dbReference type="EMBL" id="CP015402">
    <property type="protein sequence ID" value="ANU62377.1"/>
    <property type="molecule type" value="Genomic_DNA"/>
</dbReference>
<evidence type="ECO:0000313" key="1">
    <source>
        <dbReference type="EMBL" id="ANU62377.1"/>
    </source>
</evidence>
<dbReference type="AlphaFoldDB" id="A0A1B1S6F9"/>
<sequence length="116" mass="13591">MITKKVIDELYRKYRRRPDSIDSLDIPLLFEHAPDNHDLQIDADGNLIIGSIDERSPFREIALRNVNGITHFDDTLAIVLHSSILFLNKHDQGVNVHIRTEQPSIWERLRWKLRNA</sequence>
<dbReference type="KEGG" id="pary:A4V02_00505"/>
<evidence type="ECO:0000313" key="2">
    <source>
        <dbReference type="Proteomes" id="UP000186351"/>
    </source>
</evidence>
<dbReference type="GeneID" id="65535317"/>
<dbReference type="Proteomes" id="UP000186351">
    <property type="component" value="Chromosome"/>
</dbReference>
<dbReference type="OrthoDB" id="1093457at2"/>